<dbReference type="InterPro" id="IPR012349">
    <property type="entry name" value="Split_barrel_FMN-bd"/>
</dbReference>
<dbReference type="RefSeq" id="WP_092915514.1">
    <property type="nucleotide sequence ID" value="NZ_FOZN01000001.1"/>
</dbReference>
<sequence>MRRAWLWFIKHTLNKLTSRAARASVGPFSLVRHVGRTSGKTFETPIIVAPVPEGFVCELTYGDDVNWYRNIVAAGGCVLVVDGVEHEIVAVEPYGTDAGLRAFGGARALVLRLLRRHDFRLLRTGGDDRGR</sequence>
<name>A0AA94HKY2_9MICO</name>
<evidence type="ECO:0000313" key="1">
    <source>
        <dbReference type="EMBL" id="SFS00924.1"/>
    </source>
</evidence>
<reference evidence="1 2" key="1">
    <citation type="submission" date="2016-10" db="EMBL/GenBank/DDBJ databases">
        <authorList>
            <person name="Varghese N."/>
            <person name="Submissions S."/>
        </authorList>
    </citation>
    <scope>NUCLEOTIDE SEQUENCE [LARGE SCALE GENOMIC DNA]</scope>
    <source>
        <strain evidence="1 2">IAM 15147</strain>
    </source>
</reference>
<gene>
    <name evidence="1" type="ORF">SAMN04487783_0498</name>
</gene>
<keyword evidence="2" id="KW-1185">Reference proteome</keyword>
<evidence type="ECO:0000313" key="2">
    <source>
        <dbReference type="Proteomes" id="UP000198506"/>
    </source>
</evidence>
<protein>
    <recommendedName>
        <fullName evidence="3">Nitroreductase family deazaflavin-dependent oxidoreductase</fullName>
    </recommendedName>
</protein>
<dbReference type="AlphaFoldDB" id="A0AA94HKY2"/>
<dbReference type="EMBL" id="FOZN01000001">
    <property type="protein sequence ID" value="SFS00924.1"/>
    <property type="molecule type" value="Genomic_DNA"/>
</dbReference>
<organism evidence="1 2">
    <name type="scientific">Agrococcus baldri</name>
    <dbReference type="NCBI Taxonomy" id="153730"/>
    <lineage>
        <taxon>Bacteria</taxon>
        <taxon>Bacillati</taxon>
        <taxon>Actinomycetota</taxon>
        <taxon>Actinomycetes</taxon>
        <taxon>Micrococcales</taxon>
        <taxon>Microbacteriaceae</taxon>
        <taxon>Agrococcus</taxon>
    </lineage>
</organism>
<dbReference type="Proteomes" id="UP000198506">
    <property type="component" value="Unassembled WGS sequence"/>
</dbReference>
<comment type="caution">
    <text evidence="1">The sequence shown here is derived from an EMBL/GenBank/DDBJ whole genome shotgun (WGS) entry which is preliminary data.</text>
</comment>
<dbReference type="Gene3D" id="2.30.110.10">
    <property type="entry name" value="Electron Transport, Fmn-binding Protein, Chain A"/>
    <property type="match status" value="1"/>
</dbReference>
<accession>A0AA94HKY2</accession>
<proteinExistence type="predicted"/>
<evidence type="ECO:0008006" key="3">
    <source>
        <dbReference type="Google" id="ProtNLM"/>
    </source>
</evidence>